<proteinExistence type="predicted"/>
<dbReference type="Gene3D" id="1.10.645.10">
    <property type="entry name" value="Cytochrome-c3 Hydrogenase, chain B"/>
    <property type="match status" value="2"/>
</dbReference>
<accession>A0ABV6EM85</accession>
<protein>
    <submittedName>
        <fullName evidence="1">Nickel-dependent hydrogenase large subunit</fullName>
    </submittedName>
</protein>
<reference evidence="1 2" key="1">
    <citation type="submission" date="2024-09" db="EMBL/GenBank/DDBJ databases">
        <authorList>
            <person name="Sun Q."/>
            <person name="Mori K."/>
        </authorList>
    </citation>
    <scope>NUCLEOTIDE SEQUENCE [LARGE SCALE GENOMIC DNA]</scope>
    <source>
        <strain evidence="1 2">KCTC 23279</strain>
    </source>
</reference>
<dbReference type="EMBL" id="JBHLWM010000001">
    <property type="protein sequence ID" value="MFC0239319.1"/>
    <property type="molecule type" value="Genomic_DNA"/>
</dbReference>
<organism evidence="1 2">
    <name type="scientific">Rhodopseudomonas telluris</name>
    <dbReference type="NCBI Taxonomy" id="644215"/>
    <lineage>
        <taxon>Bacteria</taxon>
        <taxon>Pseudomonadati</taxon>
        <taxon>Pseudomonadota</taxon>
        <taxon>Alphaproteobacteria</taxon>
        <taxon>Hyphomicrobiales</taxon>
        <taxon>Nitrobacteraceae</taxon>
        <taxon>Rhodopseudomonas</taxon>
    </lineage>
</organism>
<evidence type="ECO:0000313" key="2">
    <source>
        <dbReference type="Proteomes" id="UP001589775"/>
    </source>
</evidence>
<dbReference type="InterPro" id="IPR001501">
    <property type="entry name" value="Ni-dep_hyd_lsu"/>
</dbReference>
<dbReference type="InterPro" id="IPR029014">
    <property type="entry name" value="NiFe-Hase_large"/>
</dbReference>
<evidence type="ECO:0000313" key="1">
    <source>
        <dbReference type="EMBL" id="MFC0239319.1"/>
    </source>
</evidence>
<dbReference type="PANTHER" id="PTHR42958">
    <property type="entry name" value="HYDROGENASE-2 LARGE CHAIN"/>
    <property type="match status" value="1"/>
</dbReference>
<keyword evidence="2" id="KW-1185">Reference proteome</keyword>
<sequence>MLAHGRVGRVDISARRPLGIGRLAQGRSGDDVIALVPRLFALCASAQGAAATLALAAARGETLPPDVLAAHASAVFTERLIELLRGTITSLAGEVFPTFAPQLRELINAARRCDDRGLLEANAIDMLARGLDVLGLPEHSLDDAPSYSSWLTSASPLATLHRACAPSPRARGEGRGEGACSQGRALACSTPADSDFGAVAIDPLTAADDASIGHALLRHGASFAARPDLSGRVPETGSLARLADHPLIRSAGTGLAGRLLARLIEARATPQRLATLRRGETDVADVLQATRLGDGVGLGAVECARGRLHHLIALDSTGCIARYEILAPTEWNFHPQGPLARALIGAPLGAREADRHRVARLVAAFDPCVGFDVQLREAADA</sequence>
<dbReference type="Pfam" id="PF00374">
    <property type="entry name" value="NiFeSe_Hases"/>
    <property type="match status" value="1"/>
</dbReference>
<dbReference type="RefSeq" id="WP_378384011.1">
    <property type="nucleotide sequence ID" value="NZ_JBHLWM010000001.1"/>
</dbReference>
<comment type="caution">
    <text evidence="1">The sequence shown here is derived from an EMBL/GenBank/DDBJ whole genome shotgun (WGS) entry which is preliminary data.</text>
</comment>
<dbReference type="Proteomes" id="UP001589775">
    <property type="component" value="Unassembled WGS sequence"/>
</dbReference>
<name>A0ABV6EM85_9BRAD</name>
<dbReference type="SUPFAM" id="SSF56762">
    <property type="entry name" value="HydB/Nqo4-like"/>
    <property type="match status" value="1"/>
</dbReference>
<dbReference type="PANTHER" id="PTHR42958:SF4">
    <property type="entry name" value="HYDROGENASE EXPRESSION_FORMATION PROTEIN HUPK"/>
    <property type="match status" value="1"/>
</dbReference>
<gene>
    <name evidence="1" type="ORF">ACFFJ6_02520</name>
</gene>
<dbReference type="InterPro" id="IPR050867">
    <property type="entry name" value="NiFe/NiFeSe_hydrgnase_LSU"/>
</dbReference>